<feature type="compositionally biased region" description="Basic and acidic residues" evidence="1">
    <location>
        <begin position="945"/>
        <end position="957"/>
    </location>
</feature>
<comment type="caution">
    <text evidence="5">The sequence shown here is derived from an EMBL/GenBank/DDBJ whole genome shotgun (WGS) entry which is preliminary data.</text>
</comment>
<proteinExistence type="predicted"/>
<dbReference type="EMBL" id="JBAPLV010000006">
    <property type="protein sequence ID" value="MEI4278309.1"/>
    <property type="molecule type" value="Genomic_DNA"/>
</dbReference>
<dbReference type="InterPro" id="IPR028908">
    <property type="entry name" value="Tox-PL_dom"/>
</dbReference>
<evidence type="ECO:0000259" key="4">
    <source>
        <dbReference type="Pfam" id="PF25547"/>
    </source>
</evidence>
<feature type="compositionally biased region" description="Pro residues" evidence="1">
    <location>
        <begin position="575"/>
        <end position="586"/>
    </location>
</feature>
<accession>A0ABU8E671</accession>
<keyword evidence="2" id="KW-0812">Transmembrane</keyword>
<evidence type="ECO:0000313" key="6">
    <source>
        <dbReference type="Proteomes" id="UP001373496"/>
    </source>
</evidence>
<keyword evidence="6" id="KW-1185">Reference proteome</keyword>
<feature type="domain" description="Tox-PL" evidence="3">
    <location>
        <begin position="1478"/>
        <end position="1602"/>
    </location>
</feature>
<feature type="domain" description="Outer membrane channel protein CpnT-like N-terminal" evidence="4">
    <location>
        <begin position="3"/>
        <end position="109"/>
    </location>
</feature>
<gene>
    <name evidence="5" type="ORF">UXQ13_07505</name>
</gene>
<evidence type="ECO:0000259" key="3">
    <source>
        <dbReference type="Pfam" id="PF15644"/>
    </source>
</evidence>
<sequence length="1650" mass="168680">MGELAQEWADLAQGLADASGDLQSAAAELLTAWDAPAAEAFDDLARTLLGSAESGLPGHVQNAAAVARQVGGFGVDLQYAKVSVNVAVAVAATAAVLAMVMAFAGGLSLATLGPIASTARQAVLTALEGLASAAGRRALVQDVGRAVVDGAGRVAAVHTTGHHLRHEVVEEVLEELGIDVGTQAWQAGDGTRTSWDGLSTVTAGLAGGTGGAVGAGLVAPVFSRMRSTPRMAARAGLGAGGGLAARTGNGVLRHSGGLAATAGTNVVASPAGGIAAGLLTGQGIPTMDGLTFLAAALGAAGRYGTVSPTHPAVLAAGTRPMQTLTRLHVDALAGRTAQEEFRGAALDAAGSPGSGAVDPDTDGRVAVIADTAGADRLTTSRTASALATADPSRAAATSFGDGPASAGPAAPVISSAAPAGTIAGPPDVGPGASVADAVGPSAAGADRAPGMGVIAAGLAEGARPSAAAGGPVDTWAAAAEVPTPTAVSAAEQSGAFEVHRAVSSSVQPSTDHAAGLGDVPAGTSPAADVPGSTQPHAGDGGIGGDSDGPKAGGTSDADGQTQDGQGHEPAAPAEASPPPPVDPPPSAEREHYEGSPRAIQRYAIEAVAGAQPWADLVGQQLDEVFDVLEAGGFPRPEAVGTENAVKTVWSAVRKIQPPVQGGSTVASAFWAMDDLVRFAVQTDPSRYGDSVLATLELLGQHGWAAPVPRPGQPAHEDWRNTWAPGNRHFGLLVVLTHVVTGQRIEVQFPTATSWAVGKQTHEMYETFRLNRDNPLERVEALAQIREIVRSQGLESEVVRGLDKLGPGKANSPARIFEKDPELAVQFIKAAVHKVGSAETFLVRAGISQPVVEEIVTAAEKVAAQQTTEGGSTDDGSEAPGLGVVGTGAAGGRGAAGQGASQEREAGFGSAAPLSSSPGRPGRGTPRPARAARGRGPGAGGGLRVRSRDLDQARRHPDLGAAERAGELGDGPVRRAQRPVDLGPGERQRDERASGVRRGPVRPDGTGDPRGGGSSSPQEGHDAAHPRTPAGDLPEPGGPGAGHVGHPLGPGQPRAHLNGPLAVGADTASALDHVLAESGAQVLWQGADGSLSGRALLLADGSSIRVSTGDNPWATPEPDRPLQMWTVGAVHLDDGPLTPAASAFLVDLSAALDDEVGHPGPSSEWLSQRATLDPRTHRITERGVARPHDGGDDVWVWDAAQGWVDARRAGGLARVLDEGLVPASDYASWSVEPLAGEVLHRAARVTTELHRSRLAELHPGAPHDATSVARAEQRNTLRRAAADWAASTVTPALALFLDSPVHAVAVAGDRLLVELDGGGLAVVAVAVAENDALPGSRPGLQQAGTTTHIGRLRNELADLTTTEQQRAVVHALTHDLQHGTVRHFRVQGVVTDGEFVGTRVTEFEVLRPAPDEVGAPRARVEPHRHIDPGLSTREAMGRAVAGWTPTSVTDAVANASRWLPSVNPLYSAYPVTSRMPYGNNCGDCSRAVADLVQGRDVRTAFGDNGARVLDSWQHWGTSPGELPEMWRWAGTVPGWHGRPSSVSPARFTAEADTRIGQALSTAPEGTVAIVLVNWANEHGRTTGGHWFTAVVTEDGVEWIDGQSAEHHAWPPRYTQPYNGFSVITRAEDSDTWEDLFRGNGRAVPADPHPTA</sequence>
<dbReference type="Proteomes" id="UP001373496">
    <property type="component" value="Unassembled WGS sequence"/>
</dbReference>
<keyword evidence="2" id="KW-1133">Transmembrane helix</keyword>
<feature type="region of interest" description="Disordered" evidence="1">
    <location>
        <begin position="382"/>
        <end position="409"/>
    </location>
</feature>
<feature type="region of interest" description="Disordered" evidence="1">
    <location>
        <begin position="499"/>
        <end position="594"/>
    </location>
</feature>
<reference evidence="5 6" key="1">
    <citation type="submission" date="2024-03" db="EMBL/GenBank/DDBJ databases">
        <title>Draft genome sequence of Klenkia terrae.</title>
        <authorList>
            <person name="Duangmal K."/>
            <person name="Chantavorakit T."/>
        </authorList>
    </citation>
    <scope>NUCLEOTIDE SEQUENCE [LARGE SCALE GENOMIC DNA]</scope>
    <source>
        <strain evidence="5 6">JCM 17786</strain>
    </source>
</reference>
<feature type="compositionally biased region" description="Low complexity" evidence="1">
    <location>
        <begin position="906"/>
        <end position="930"/>
    </location>
</feature>
<feature type="compositionally biased region" description="Low complexity" evidence="1">
    <location>
        <begin position="398"/>
        <end position="409"/>
    </location>
</feature>
<protein>
    <submittedName>
        <fullName evidence="5">Toxin glutamine deamidase domain-containing protein</fullName>
    </submittedName>
</protein>
<feature type="compositionally biased region" description="Gly residues" evidence="1">
    <location>
        <begin position="882"/>
        <end position="896"/>
    </location>
</feature>
<feature type="region of interest" description="Disordered" evidence="1">
    <location>
        <begin position="865"/>
        <end position="1059"/>
    </location>
</feature>
<evidence type="ECO:0000313" key="5">
    <source>
        <dbReference type="EMBL" id="MEI4278309.1"/>
    </source>
</evidence>
<dbReference type="InterPro" id="IPR057746">
    <property type="entry name" value="CpnT-like_N"/>
</dbReference>
<evidence type="ECO:0000256" key="1">
    <source>
        <dbReference type="SAM" id="MobiDB-lite"/>
    </source>
</evidence>
<dbReference type="Pfam" id="PF25547">
    <property type="entry name" value="WXG100_2"/>
    <property type="match status" value="1"/>
</dbReference>
<evidence type="ECO:0000256" key="2">
    <source>
        <dbReference type="SAM" id="Phobius"/>
    </source>
</evidence>
<feature type="transmembrane region" description="Helical" evidence="2">
    <location>
        <begin position="86"/>
        <end position="110"/>
    </location>
</feature>
<feature type="compositionally biased region" description="Basic and acidic residues" evidence="1">
    <location>
        <begin position="983"/>
        <end position="993"/>
    </location>
</feature>
<dbReference type="Pfam" id="PF15644">
    <property type="entry name" value="Gln_amidase"/>
    <property type="match status" value="1"/>
</dbReference>
<name>A0ABU8E671_9ACTN</name>
<organism evidence="5 6">
    <name type="scientific">Klenkia terrae</name>
    <dbReference type="NCBI Taxonomy" id="1052259"/>
    <lineage>
        <taxon>Bacteria</taxon>
        <taxon>Bacillati</taxon>
        <taxon>Actinomycetota</taxon>
        <taxon>Actinomycetes</taxon>
        <taxon>Geodermatophilales</taxon>
        <taxon>Geodermatophilaceae</taxon>
        <taxon>Klenkia</taxon>
    </lineage>
</organism>
<keyword evidence="2" id="KW-0472">Membrane</keyword>
<feature type="compositionally biased region" description="Low complexity" evidence="1">
    <location>
        <begin position="995"/>
        <end position="1005"/>
    </location>
</feature>